<dbReference type="InterPro" id="IPR046532">
    <property type="entry name" value="DUF6597"/>
</dbReference>
<dbReference type="InterPro" id="IPR018060">
    <property type="entry name" value="HTH_AraC"/>
</dbReference>
<dbReference type="PROSITE" id="PS01124">
    <property type="entry name" value="HTH_ARAC_FAMILY_2"/>
    <property type="match status" value="1"/>
</dbReference>
<dbReference type="KEGG" id="xcb:XC_0245"/>
<evidence type="ECO:0000256" key="2">
    <source>
        <dbReference type="ARBA" id="ARBA00023125"/>
    </source>
</evidence>
<name>A0A0H2X482_XANC8</name>
<evidence type="ECO:0000256" key="1">
    <source>
        <dbReference type="ARBA" id="ARBA00023015"/>
    </source>
</evidence>
<dbReference type="PROSITE" id="PS00041">
    <property type="entry name" value="HTH_ARAC_FAMILY_1"/>
    <property type="match status" value="1"/>
</dbReference>
<keyword evidence="2" id="KW-0238">DNA-binding</keyword>
<evidence type="ECO:0000313" key="5">
    <source>
        <dbReference type="EMBL" id="AAY47332.1"/>
    </source>
</evidence>
<keyword evidence="1" id="KW-0805">Transcription regulation</keyword>
<dbReference type="Pfam" id="PF20240">
    <property type="entry name" value="DUF6597"/>
    <property type="match status" value="1"/>
</dbReference>
<keyword evidence="3" id="KW-0804">Transcription</keyword>
<dbReference type="EMBL" id="CP000050">
    <property type="protein sequence ID" value="AAY47332.1"/>
    <property type="molecule type" value="Genomic_DNA"/>
</dbReference>
<organism evidence="5 6">
    <name type="scientific">Xanthomonas campestris pv. campestris (strain 8004)</name>
    <dbReference type="NCBI Taxonomy" id="314565"/>
    <lineage>
        <taxon>Bacteria</taxon>
        <taxon>Pseudomonadati</taxon>
        <taxon>Pseudomonadota</taxon>
        <taxon>Gammaproteobacteria</taxon>
        <taxon>Lysobacterales</taxon>
        <taxon>Lysobacteraceae</taxon>
        <taxon>Xanthomonas</taxon>
    </lineage>
</organism>
<dbReference type="HOGENOM" id="CLU_066193_3_1_6"/>
<evidence type="ECO:0000259" key="4">
    <source>
        <dbReference type="PROSITE" id="PS01124"/>
    </source>
</evidence>
<accession>A0A0H2X482</accession>
<dbReference type="GO" id="GO:0003700">
    <property type="term" value="F:DNA-binding transcription factor activity"/>
    <property type="evidence" value="ECO:0007669"/>
    <property type="project" value="InterPro"/>
</dbReference>
<protein>
    <submittedName>
        <fullName evidence="5">Transcriptional regulator araC family</fullName>
    </submittedName>
</protein>
<dbReference type="InterPro" id="IPR018062">
    <property type="entry name" value="HTH_AraC-typ_CS"/>
</dbReference>
<dbReference type="Proteomes" id="UP000000420">
    <property type="component" value="Chromosome"/>
</dbReference>
<evidence type="ECO:0000256" key="3">
    <source>
        <dbReference type="ARBA" id="ARBA00023163"/>
    </source>
</evidence>
<evidence type="ECO:0000313" key="6">
    <source>
        <dbReference type="Proteomes" id="UP000000420"/>
    </source>
</evidence>
<proteinExistence type="predicted"/>
<reference evidence="5 6" key="1">
    <citation type="journal article" date="2005" name="Genome Res.">
        <title>Comparative and functional genomic analyses of the pathogenicity of phytopathogen Xanthomonas campestris pv. campestris.</title>
        <authorList>
            <person name="Qian W."/>
            <person name="Jia Y."/>
            <person name="Ren S.X."/>
            <person name="He Y.Q."/>
            <person name="Feng J.X."/>
            <person name="Lu L.F."/>
            <person name="Sun Q."/>
            <person name="Ying G."/>
            <person name="Tang D.J."/>
            <person name="Tang H."/>
            <person name="Wu W."/>
            <person name="Hao P."/>
            <person name="Wang L."/>
            <person name="Jiang B.L."/>
            <person name="Zeng S."/>
            <person name="Gu W.Y."/>
            <person name="Lu G."/>
            <person name="Rong L."/>
            <person name="Tian Y."/>
            <person name="Yao Z."/>
            <person name="Fu G."/>
            <person name="Chen B."/>
            <person name="Fang R."/>
            <person name="Qiang B."/>
            <person name="Chen Z."/>
            <person name="Zhao G.P."/>
            <person name="Tang J.L."/>
            <person name="He C."/>
        </authorList>
    </citation>
    <scope>NUCLEOTIDE SEQUENCE [LARGE SCALE GENOMIC DNA]</scope>
    <source>
        <strain evidence="5 6">8004</strain>
    </source>
</reference>
<sequence>MPATMTDLVSRYAERAAPAALRGQLLCSWRFRQGAAADAPVRVLPDAHVDLIWDGAQLFVAGPDRAANLACVPAGRVLSGVRLAPGAATAVLGTALHTLTDQRVALDALWGTAGLAWQHRLEDGADPVLTLQALCQQHAGRSDPTMAWLFAQLAAGMPMQLAALTATLGISERALRRRCQTAFGYGAKTLERILRLQRFLAIAHRHRTLTDAALAAGYGDAPHLVRDARQLAGLAPRELVQQHAR</sequence>
<gene>
    <name evidence="5" type="ordered locus">XC_0245</name>
</gene>
<dbReference type="Pfam" id="PF12833">
    <property type="entry name" value="HTH_18"/>
    <property type="match status" value="1"/>
</dbReference>
<dbReference type="GO" id="GO:0043565">
    <property type="term" value="F:sequence-specific DNA binding"/>
    <property type="evidence" value="ECO:0007669"/>
    <property type="project" value="InterPro"/>
</dbReference>
<dbReference type="SMART" id="SM00342">
    <property type="entry name" value="HTH_ARAC"/>
    <property type="match status" value="1"/>
</dbReference>
<dbReference type="Gene3D" id="1.10.10.60">
    <property type="entry name" value="Homeodomain-like"/>
    <property type="match status" value="1"/>
</dbReference>
<dbReference type="AlphaFoldDB" id="A0A0H2X482"/>
<feature type="domain" description="HTH araC/xylS-type" evidence="4">
    <location>
        <begin position="143"/>
        <end position="242"/>
    </location>
</feature>